<dbReference type="Proteomes" id="UP001501176">
    <property type="component" value="Unassembled WGS sequence"/>
</dbReference>
<proteinExistence type="predicted"/>
<organism evidence="2 3">
    <name type="scientific">Castellaniella daejeonensis</name>
    <dbReference type="NCBI Taxonomy" id="659013"/>
    <lineage>
        <taxon>Bacteria</taxon>
        <taxon>Pseudomonadati</taxon>
        <taxon>Pseudomonadota</taxon>
        <taxon>Betaproteobacteria</taxon>
        <taxon>Burkholderiales</taxon>
        <taxon>Alcaligenaceae</taxon>
        <taxon>Castellaniella</taxon>
    </lineage>
</organism>
<keyword evidence="3" id="KW-1185">Reference proteome</keyword>
<sequence>MNDTFELTQPAVAGRTLADRLPDILRHLVRRMGNRRALRHLLELDDYLLEDMGLSRDWYIAERRRLGIQPGFMDMSGRCLVRSGTRHARGPHDGLW</sequence>
<evidence type="ECO:0000259" key="1">
    <source>
        <dbReference type="Pfam" id="PF06568"/>
    </source>
</evidence>
<evidence type="ECO:0000313" key="2">
    <source>
        <dbReference type="EMBL" id="GAA0218737.1"/>
    </source>
</evidence>
<name>A0ABN0TD75_9BURK</name>
<protein>
    <recommendedName>
        <fullName evidence="1">YjiS-like domain-containing protein</fullName>
    </recommendedName>
</protein>
<dbReference type="Pfam" id="PF06568">
    <property type="entry name" value="YjiS-like"/>
    <property type="match status" value="1"/>
</dbReference>
<feature type="domain" description="YjiS-like" evidence="1">
    <location>
        <begin position="25"/>
        <end position="57"/>
    </location>
</feature>
<comment type="caution">
    <text evidence="2">The sequence shown here is derived from an EMBL/GenBank/DDBJ whole genome shotgun (WGS) entry which is preliminary data.</text>
</comment>
<gene>
    <name evidence="2" type="ORF">GCM10009125_04650</name>
</gene>
<dbReference type="RefSeq" id="WP_325124984.1">
    <property type="nucleotide sequence ID" value="NZ_BAAAFN010000006.1"/>
</dbReference>
<dbReference type="InterPro" id="IPR009506">
    <property type="entry name" value="YjiS-like"/>
</dbReference>
<reference evidence="2 3" key="1">
    <citation type="journal article" date="2019" name="Int. J. Syst. Evol. Microbiol.">
        <title>The Global Catalogue of Microorganisms (GCM) 10K type strain sequencing project: providing services to taxonomists for standard genome sequencing and annotation.</title>
        <authorList>
            <consortium name="The Broad Institute Genomics Platform"/>
            <consortium name="The Broad Institute Genome Sequencing Center for Infectious Disease"/>
            <person name="Wu L."/>
            <person name="Ma J."/>
        </authorList>
    </citation>
    <scope>NUCLEOTIDE SEQUENCE [LARGE SCALE GENOMIC DNA]</scope>
    <source>
        <strain evidence="2 3">JCM 16240</strain>
    </source>
</reference>
<accession>A0ABN0TD75</accession>
<evidence type="ECO:0000313" key="3">
    <source>
        <dbReference type="Proteomes" id="UP001501176"/>
    </source>
</evidence>
<dbReference type="EMBL" id="BAAAFN010000006">
    <property type="protein sequence ID" value="GAA0218737.1"/>
    <property type="molecule type" value="Genomic_DNA"/>
</dbReference>